<dbReference type="Proteomes" id="UP001632038">
    <property type="component" value="Unassembled WGS sequence"/>
</dbReference>
<comment type="caution">
    <text evidence="2">The sequence shown here is derived from an EMBL/GenBank/DDBJ whole genome shotgun (WGS) entry which is preliminary data.</text>
</comment>
<sequence>MATSGQARETCFYQEWMNLQQQELSELKRAVALCSEGRASDDELAQLVNKIMSHFESYIQNRVHLARSDVSPYFSPTWCTSLERSVMWIGGCRPSSYVRLIYTLNGLQIESDISEFQNTGRLGGMSGQQMMAVDELQRRTIAEERRLSTRAARLQEDVLDQPLASIIVKAEGGGCGARGEVRAALGAHGREMLEVLREADRLRMNTLTEVLKIMTPKEAVSFLAAGKKIQLCLQQWGKESDREHGRN</sequence>
<proteinExistence type="predicted"/>
<feature type="domain" description="DOG1" evidence="1">
    <location>
        <begin position="6"/>
        <end position="243"/>
    </location>
</feature>
<keyword evidence="3" id="KW-1185">Reference proteome</keyword>
<dbReference type="EMBL" id="JAVIJP010000087">
    <property type="protein sequence ID" value="KAL3617025.1"/>
    <property type="molecule type" value="Genomic_DNA"/>
</dbReference>
<dbReference type="PROSITE" id="PS51806">
    <property type="entry name" value="DOG1"/>
    <property type="match status" value="1"/>
</dbReference>
<evidence type="ECO:0000313" key="3">
    <source>
        <dbReference type="Proteomes" id="UP001632038"/>
    </source>
</evidence>
<dbReference type="AlphaFoldDB" id="A0ABD3BHW5"/>
<protein>
    <submittedName>
        <fullName evidence="2">2-deoxyglucose-6-phosphatase</fullName>
    </submittedName>
</protein>
<dbReference type="Pfam" id="PF14144">
    <property type="entry name" value="DOG1"/>
    <property type="match status" value="1"/>
</dbReference>
<reference evidence="3" key="1">
    <citation type="journal article" date="2024" name="IScience">
        <title>Strigolactones Initiate the Formation of Haustorium-like Structures in Castilleja.</title>
        <authorList>
            <person name="Buerger M."/>
            <person name="Peterson D."/>
            <person name="Chory J."/>
        </authorList>
    </citation>
    <scope>NUCLEOTIDE SEQUENCE [LARGE SCALE GENOMIC DNA]</scope>
</reference>
<organism evidence="2 3">
    <name type="scientific">Castilleja foliolosa</name>
    <dbReference type="NCBI Taxonomy" id="1961234"/>
    <lineage>
        <taxon>Eukaryota</taxon>
        <taxon>Viridiplantae</taxon>
        <taxon>Streptophyta</taxon>
        <taxon>Embryophyta</taxon>
        <taxon>Tracheophyta</taxon>
        <taxon>Spermatophyta</taxon>
        <taxon>Magnoliopsida</taxon>
        <taxon>eudicotyledons</taxon>
        <taxon>Gunneridae</taxon>
        <taxon>Pentapetalae</taxon>
        <taxon>asterids</taxon>
        <taxon>lamiids</taxon>
        <taxon>Lamiales</taxon>
        <taxon>Orobanchaceae</taxon>
        <taxon>Pedicularideae</taxon>
        <taxon>Castillejinae</taxon>
        <taxon>Castilleja</taxon>
    </lineage>
</organism>
<dbReference type="PANTHER" id="PTHR46354">
    <property type="entry name" value="DOG1 DOMAIN-CONTAINING PROTEIN"/>
    <property type="match status" value="1"/>
</dbReference>
<gene>
    <name evidence="2" type="primary">DOG1</name>
    <name evidence="2" type="ORF">CASFOL_039419</name>
</gene>
<name>A0ABD3BHW5_9LAMI</name>
<dbReference type="InterPro" id="IPR051886">
    <property type="entry name" value="Seed_Dev/Stress_Resp_Reg"/>
</dbReference>
<evidence type="ECO:0000259" key="1">
    <source>
        <dbReference type="PROSITE" id="PS51806"/>
    </source>
</evidence>
<accession>A0ABD3BHW5</accession>
<evidence type="ECO:0000313" key="2">
    <source>
        <dbReference type="EMBL" id="KAL3617025.1"/>
    </source>
</evidence>
<dbReference type="PANTHER" id="PTHR46354:SF7">
    <property type="entry name" value="PROTEIN DOG1-LIKE 1"/>
    <property type="match status" value="1"/>
</dbReference>
<dbReference type="InterPro" id="IPR025422">
    <property type="entry name" value="TGA_domain"/>
</dbReference>